<dbReference type="OMA" id="TLRWIPP"/>
<proteinExistence type="predicted"/>
<dbReference type="GO" id="GO:0000172">
    <property type="term" value="C:ribonuclease MRP complex"/>
    <property type="evidence" value="ECO:0007669"/>
    <property type="project" value="TreeGrafter"/>
</dbReference>
<keyword evidence="1" id="KW-1185">Reference proteome</keyword>
<sequence>MLFCYSFAIKVKKNIKMAASIKKSTFILEKITLDDTQKDLRRIQEQNFTQTLSLVLPGENVVPNFVLESLTNQFTYKLHMIPLFCLIEMPFVQAFVKKGAINLMSINRKLDTDDSVVITPNGVLLLSLTKDTFQQLGLEAVKQTPMQRKQDIYVVKINLLHKSFRPGKKGYNRTLWCLKDRLDLVMDCLVSWEPHDEKLCSSSVGVYFVDKCDKVERFDLKQTTHQYTSLQCPKVDSNHPTGSEIGCNFRDFFEWLGAIACNIPTNESVDPYISTWACPEPNTNIPRCCLFQATGMITAQAIVRLWKALRHHTAQTHNYPVCLTLHGFPDSIMKNKHEFNNFYIAGDNLYTFVLLPENCCWLYKASVSVMSQLPTIVVALHRPGLM</sequence>
<organism evidence="1 2">
    <name type="scientific">Biomphalaria glabrata</name>
    <name type="common">Bloodfluke planorb</name>
    <name type="synonym">Freshwater snail</name>
    <dbReference type="NCBI Taxonomy" id="6526"/>
    <lineage>
        <taxon>Eukaryota</taxon>
        <taxon>Metazoa</taxon>
        <taxon>Spiralia</taxon>
        <taxon>Lophotrochozoa</taxon>
        <taxon>Mollusca</taxon>
        <taxon>Gastropoda</taxon>
        <taxon>Heterobranchia</taxon>
        <taxon>Euthyneura</taxon>
        <taxon>Panpulmonata</taxon>
        <taxon>Hygrophila</taxon>
        <taxon>Lymnaeoidea</taxon>
        <taxon>Planorbidae</taxon>
        <taxon>Biomphalaria</taxon>
    </lineage>
</organism>
<dbReference type="Proteomes" id="UP001165740">
    <property type="component" value="Chromosome 7"/>
</dbReference>
<name>A0A9W3ATQ4_BIOGL</name>
<evidence type="ECO:0000313" key="2">
    <source>
        <dbReference type="RefSeq" id="XP_055890675.1"/>
    </source>
</evidence>
<dbReference type="GO" id="GO:0001682">
    <property type="term" value="P:tRNA 5'-leader removal"/>
    <property type="evidence" value="ECO:0007669"/>
    <property type="project" value="InterPro"/>
</dbReference>
<evidence type="ECO:0000313" key="1">
    <source>
        <dbReference type="Proteomes" id="UP001165740"/>
    </source>
</evidence>
<dbReference type="GO" id="GO:0000171">
    <property type="term" value="F:ribonuclease MRP activity"/>
    <property type="evidence" value="ECO:0007669"/>
    <property type="project" value="TreeGrafter"/>
</dbReference>
<dbReference type="RefSeq" id="XP_055890675.1">
    <property type="nucleotide sequence ID" value="XM_056034700.1"/>
</dbReference>
<dbReference type="PANTHER" id="PTHR15396">
    <property type="entry name" value="RIBONUCLEASE P PROTEIN SUBUNIT P40"/>
    <property type="match status" value="1"/>
</dbReference>
<reference evidence="2" key="1">
    <citation type="submission" date="2025-08" db="UniProtKB">
        <authorList>
            <consortium name="RefSeq"/>
        </authorList>
    </citation>
    <scope>IDENTIFICATION</scope>
</reference>
<dbReference type="GO" id="GO:0030681">
    <property type="term" value="C:multimeric ribonuclease P complex"/>
    <property type="evidence" value="ECO:0007669"/>
    <property type="project" value="TreeGrafter"/>
</dbReference>
<dbReference type="AlphaFoldDB" id="A0A9W3ATQ4"/>
<dbReference type="GeneID" id="106064027"/>
<dbReference type="GO" id="GO:0004526">
    <property type="term" value="F:ribonuclease P activity"/>
    <property type="evidence" value="ECO:0007669"/>
    <property type="project" value="TreeGrafter"/>
</dbReference>
<accession>A0A9W3ATQ4</accession>
<gene>
    <name evidence="2" type="primary">LOC106064027</name>
</gene>
<dbReference type="OrthoDB" id="63112at2759"/>
<dbReference type="InterPro" id="IPR013893">
    <property type="entry name" value="RNase_P_Rpp40"/>
</dbReference>
<dbReference type="Pfam" id="PF08584">
    <property type="entry name" value="Ribonuc_P_40"/>
    <property type="match status" value="1"/>
</dbReference>
<protein>
    <submittedName>
        <fullName evidence="2">Ribonuclease P protein subunit p40-like</fullName>
    </submittedName>
</protein>
<dbReference type="PANTHER" id="PTHR15396:SF1">
    <property type="entry name" value="RIBONUCLEASE P PROTEIN SUBUNIT P40"/>
    <property type="match status" value="1"/>
</dbReference>
<dbReference type="GO" id="GO:0000447">
    <property type="term" value="P:endonucleolytic cleavage in ITS1 to separate SSU-rRNA from 5.8S rRNA and LSU-rRNA from tricistronic rRNA transcript (SSU-rRNA, 5.8S rRNA, LSU-rRNA)"/>
    <property type="evidence" value="ECO:0007669"/>
    <property type="project" value="TreeGrafter"/>
</dbReference>